<keyword evidence="3" id="KW-1003">Cell membrane</keyword>
<feature type="transmembrane region" description="Helical" evidence="7">
    <location>
        <begin position="226"/>
        <end position="248"/>
    </location>
</feature>
<comment type="caution">
    <text evidence="9">The sequence shown here is derived from an EMBL/GenBank/DDBJ whole genome shotgun (WGS) entry which is preliminary data.</text>
</comment>
<dbReference type="eggNOG" id="COG0697">
    <property type="taxonomic scope" value="Bacteria"/>
</dbReference>
<gene>
    <name evidence="9" type="ORF">EUBHAL_03184</name>
</gene>
<accession>C0F0G3</accession>
<dbReference type="AlphaFoldDB" id="C0F0G3"/>
<name>C0F0G3_9FIRM</name>
<evidence type="ECO:0000256" key="1">
    <source>
        <dbReference type="ARBA" id="ARBA00004651"/>
    </source>
</evidence>
<dbReference type="InterPro" id="IPR037185">
    <property type="entry name" value="EmrE-like"/>
</dbReference>
<feature type="transmembrane region" description="Helical" evidence="7">
    <location>
        <begin position="287"/>
        <end position="306"/>
    </location>
</feature>
<feature type="transmembrane region" description="Helical" evidence="7">
    <location>
        <begin position="169"/>
        <end position="186"/>
    </location>
</feature>
<reference evidence="9 10" key="1">
    <citation type="submission" date="2009-01" db="EMBL/GenBank/DDBJ databases">
        <authorList>
            <person name="Fulton L."/>
            <person name="Clifton S."/>
            <person name="Fulton B."/>
            <person name="Xu J."/>
            <person name="Minx P."/>
            <person name="Pepin K.H."/>
            <person name="Johnson M."/>
            <person name="Bhonagiri V."/>
            <person name="Nash W.E."/>
            <person name="Mardis E.R."/>
            <person name="Wilson R.K."/>
        </authorList>
    </citation>
    <scope>NUCLEOTIDE SEQUENCE [LARGE SCALE GENOMIC DNA]</scope>
    <source>
        <strain evidence="9 10">DSM 3353</strain>
    </source>
</reference>
<keyword evidence="6 7" id="KW-0472">Membrane</keyword>
<evidence type="ECO:0000313" key="10">
    <source>
        <dbReference type="Proteomes" id="UP000003174"/>
    </source>
</evidence>
<dbReference type="InterPro" id="IPR050638">
    <property type="entry name" value="AA-Vitamin_Transporters"/>
</dbReference>
<feature type="transmembrane region" description="Helical" evidence="7">
    <location>
        <begin position="260"/>
        <end position="281"/>
    </location>
</feature>
<dbReference type="SUPFAM" id="SSF103481">
    <property type="entry name" value="Multidrug resistance efflux transporter EmrE"/>
    <property type="match status" value="2"/>
</dbReference>
<feature type="transmembrane region" description="Helical" evidence="7">
    <location>
        <begin position="87"/>
        <end position="108"/>
    </location>
</feature>
<proteinExistence type="inferred from homology"/>
<dbReference type="PANTHER" id="PTHR32322">
    <property type="entry name" value="INNER MEMBRANE TRANSPORTER"/>
    <property type="match status" value="1"/>
</dbReference>
<dbReference type="PANTHER" id="PTHR32322:SF18">
    <property type="entry name" value="S-ADENOSYLMETHIONINE_S-ADENOSYLHOMOCYSTEINE TRANSPORTER"/>
    <property type="match status" value="1"/>
</dbReference>
<feature type="transmembrane region" description="Helical" evidence="7">
    <location>
        <begin position="114"/>
        <end position="131"/>
    </location>
</feature>
<keyword evidence="4 7" id="KW-0812">Transmembrane</keyword>
<evidence type="ECO:0000256" key="4">
    <source>
        <dbReference type="ARBA" id="ARBA00022692"/>
    </source>
</evidence>
<evidence type="ECO:0000256" key="3">
    <source>
        <dbReference type="ARBA" id="ARBA00022475"/>
    </source>
</evidence>
<keyword evidence="5 7" id="KW-1133">Transmembrane helix</keyword>
<evidence type="ECO:0000259" key="8">
    <source>
        <dbReference type="Pfam" id="PF00892"/>
    </source>
</evidence>
<evidence type="ECO:0000256" key="2">
    <source>
        <dbReference type="ARBA" id="ARBA00007362"/>
    </source>
</evidence>
<feature type="domain" description="EamA" evidence="8">
    <location>
        <begin position="168"/>
        <end position="298"/>
    </location>
</feature>
<evidence type="ECO:0000256" key="6">
    <source>
        <dbReference type="ARBA" id="ARBA00023136"/>
    </source>
</evidence>
<organism evidence="9 10">
    <name type="scientific">Anaerobutyricum hallii DSM 3353</name>
    <dbReference type="NCBI Taxonomy" id="411469"/>
    <lineage>
        <taxon>Bacteria</taxon>
        <taxon>Bacillati</taxon>
        <taxon>Bacillota</taxon>
        <taxon>Clostridia</taxon>
        <taxon>Lachnospirales</taxon>
        <taxon>Lachnospiraceae</taxon>
        <taxon>Anaerobutyricum</taxon>
    </lineage>
</organism>
<dbReference type="GO" id="GO:0005886">
    <property type="term" value="C:plasma membrane"/>
    <property type="evidence" value="ECO:0007669"/>
    <property type="project" value="UniProtKB-SubCell"/>
</dbReference>
<feature type="domain" description="EamA" evidence="8">
    <location>
        <begin position="16"/>
        <end position="156"/>
    </location>
</feature>
<dbReference type="Proteomes" id="UP000003174">
    <property type="component" value="Unassembled WGS sequence"/>
</dbReference>
<evidence type="ECO:0000256" key="7">
    <source>
        <dbReference type="SAM" id="Phobius"/>
    </source>
</evidence>
<feature type="transmembrane region" description="Helical" evidence="7">
    <location>
        <begin position="138"/>
        <end position="157"/>
    </location>
</feature>
<dbReference type="EMBL" id="ACEP01000168">
    <property type="protein sequence ID" value="EEG34988.1"/>
    <property type="molecule type" value="Genomic_DNA"/>
</dbReference>
<evidence type="ECO:0000256" key="5">
    <source>
        <dbReference type="ARBA" id="ARBA00022989"/>
    </source>
</evidence>
<feature type="transmembrane region" description="Helical" evidence="7">
    <location>
        <begin position="48"/>
        <end position="67"/>
    </location>
</feature>
<comment type="subcellular location">
    <subcellularLocation>
        <location evidence="1">Cell membrane</location>
        <topology evidence="1">Multi-pass membrane protein</topology>
    </subcellularLocation>
</comment>
<sequence>MKKEGRRKIAMNAKVKGTAFALFGGACWGLSSVVGKLLFDMRGMNAEWLVTARLVFGGFIMLCFAAFQKKGEIFKIWKEKKTAFSMILFAALGMLACQLTYFLCVQYSNPATATVLQYTSPVMIMLLCLFLDRKLPRIIDIIVLIAVVVGVFLMSTHGNIHSLAISQKALILGITTAITVVFYTVWPVRLLREYGSTLVIGWGMFIGGIMLMPFSKFWAPPGRWDWVTITLVAIVVVFGTIVSFSCYLKGVMYLGPVKSSLFACMEPLVSTILTIFLLHQAFVAADIVGIALIIVSVTSLAVNDVIKEAREKEK</sequence>
<protein>
    <submittedName>
        <fullName evidence="9">Putative membrane protein</fullName>
    </submittedName>
</protein>
<dbReference type="PROSITE" id="PS51257">
    <property type="entry name" value="PROKAR_LIPOPROTEIN"/>
    <property type="match status" value="1"/>
</dbReference>
<comment type="similarity">
    <text evidence="2">Belongs to the EamA transporter family.</text>
</comment>
<reference evidence="9 10" key="2">
    <citation type="submission" date="2009-02" db="EMBL/GenBank/DDBJ databases">
        <title>Draft genome sequence of Eubacterium hallii (DSM 3353).</title>
        <authorList>
            <person name="Sudarsanam P."/>
            <person name="Ley R."/>
            <person name="Guruge J."/>
            <person name="Turnbaugh P.J."/>
            <person name="Mahowald M."/>
            <person name="Liep D."/>
            <person name="Gordon J."/>
        </authorList>
    </citation>
    <scope>NUCLEOTIDE SEQUENCE [LARGE SCALE GENOMIC DNA]</scope>
    <source>
        <strain evidence="9 10">DSM 3353</strain>
    </source>
</reference>
<feature type="transmembrane region" description="Helical" evidence="7">
    <location>
        <begin position="198"/>
        <end position="214"/>
    </location>
</feature>
<evidence type="ECO:0000313" key="9">
    <source>
        <dbReference type="EMBL" id="EEG34988.1"/>
    </source>
</evidence>
<dbReference type="Pfam" id="PF00892">
    <property type="entry name" value="EamA"/>
    <property type="match status" value="2"/>
</dbReference>
<dbReference type="InterPro" id="IPR000620">
    <property type="entry name" value="EamA_dom"/>
</dbReference>